<proteinExistence type="predicted"/>
<evidence type="ECO:0000313" key="1">
    <source>
        <dbReference type="EMBL" id="MBX65404.1"/>
    </source>
</evidence>
<sequence length="20" mass="2436">MINAFNIISRFEKLIEMLPR</sequence>
<accession>A0A2P2QER6</accession>
<organism evidence="1">
    <name type="scientific">Rhizophora mucronata</name>
    <name type="common">Asiatic mangrove</name>
    <dbReference type="NCBI Taxonomy" id="61149"/>
    <lineage>
        <taxon>Eukaryota</taxon>
        <taxon>Viridiplantae</taxon>
        <taxon>Streptophyta</taxon>
        <taxon>Embryophyta</taxon>
        <taxon>Tracheophyta</taxon>
        <taxon>Spermatophyta</taxon>
        <taxon>Magnoliopsida</taxon>
        <taxon>eudicotyledons</taxon>
        <taxon>Gunneridae</taxon>
        <taxon>Pentapetalae</taxon>
        <taxon>rosids</taxon>
        <taxon>fabids</taxon>
        <taxon>Malpighiales</taxon>
        <taxon>Rhizophoraceae</taxon>
        <taxon>Rhizophora</taxon>
    </lineage>
</organism>
<reference evidence="1" key="1">
    <citation type="submission" date="2018-02" db="EMBL/GenBank/DDBJ databases">
        <title>Rhizophora mucronata_Transcriptome.</title>
        <authorList>
            <person name="Meera S.P."/>
            <person name="Sreeshan A."/>
            <person name="Augustine A."/>
        </authorList>
    </citation>
    <scope>NUCLEOTIDE SEQUENCE</scope>
    <source>
        <tissue evidence="1">Leaf</tissue>
    </source>
</reference>
<dbReference type="EMBL" id="GGEC01084920">
    <property type="protein sequence ID" value="MBX65404.1"/>
    <property type="molecule type" value="Transcribed_RNA"/>
</dbReference>
<name>A0A2P2QER6_RHIMU</name>
<protein>
    <submittedName>
        <fullName evidence="1">Uncharacterized protein</fullName>
    </submittedName>
</protein>
<dbReference type="AlphaFoldDB" id="A0A2P2QER6"/>